<protein>
    <submittedName>
        <fullName evidence="6">Fosmidomycin resistance protein</fullName>
    </submittedName>
</protein>
<keyword evidence="1 4" id="KW-0812">Transmembrane</keyword>
<feature type="transmembrane region" description="Helical" evidence="4">
    <location>
        <begin position="112"/>
        <end position="129"/>
    </location>
</feature>
<feature type="transmembrane region" description="Helical" evidence="4">
    <location>
        <begin position="86"/>
        <end position="106"/>
    </location>
</feature>
<evidence type="ECO:0000313" key="7">
    <source>
        <dbReference type="Proteomes" id="UP000317178"/>
    </source>
</evidence>
<dbReference type="Pfam" id="PF07690">
    <property type="entry name" value="MFS_1"/>
    <property type="match status" value="1"/>
</dbReference>
<feature type="transmembrane region" description="Helical" evidence="4">
    <location>
        <begin position="394"/>
        <end position="415"/>
    </location>
</feature>
<feature type="transmembrane region" description="Helical" evidence="4">
    <location>
        <begin position="53"/>
        <end position="74"/>
    </location>
</feature>
<dbReference type="PANTHER" id="PTHR43129">
    <property type="entry name" value="FOSMIDOMYCIN RESISTANCE PROTEIN"/>
    <property type="match status" value="1"/>
</dbReference>
<evidence type="ECO:0000256" key="3">
    <source>
        <dbReference type="ARBA" id="ARBA00023136"/>
    </source>
</evidence>
<dbReference type="PROSITE" id="PS50850">
    <property type="entry name" value="MFS"/>
    <property type="match status" value="1"/>
</dbReference>
<dbReference type="InterPro" id="IPR020846">
    <property type="entry name" value="MFS_dom"/>
</dbReference>
<keyword evidence="7" id="KW-1185">Reference proteome</keyword>
<dbReference type="PANTHER" id="PTHR43129:SF1">
    <property type="entry name" value="FOSMIDOMYCIN RESISTANCE PROTEIN"/>
    <property type="match status" value="1"/>
</dbReference>
<feature type="domain" description="Major facilitator superfamily (MFS) profile" evidence="5">
    <location>
        <begin position="25"/>
        <end position="420"/>
    </location>
</feature>
<keyword evidence="2 4" id="KW-1133">Transmembrane helix</keyword>
<dbReference type="GO" id="GO:0022857">
    <property type="term" value="F:transmembrane transporter activity"/>
    <property type="evidence" value="ECO:0007669"/>
    <property type="project" value="InterPro"/>
</dbReference>
<gene>
    <name evidence="6" type="primary">fsr</name>
    <name evidence="6" type="ORF">Pla110_38500</name>
</gene>
<feature type="transmembrane region" description="Helical" evidence="4">
    <location>
        <begin position="329"/>
        <end position="351"/>
    </location>
</feature>
<name>A0A518CSA5_9PLAN</name>
<sequence>MTKTTLPEHQPALAESLSNGWRLRALISLTLLHTLVDASALLIAPLWPSLNQQFQFGTTGLTFAFIVQALPTSLSQAVFGVLRDRISTPIFLWTGPLVAILFLSLVGFPTHFGVLCFLLIVGGTGVGAFHPESAVTAGRLFPSHKTRSLSVFMLGGTLGLCLGPLLSGIVVENYGLKSLVWLIPGFAIGIFSLMKFGQLMSVSRYLKQEMDEEKELLAVAEESSSETPTVSRTIVWKTVGLMAAMLMICSLRLVPNQALDKVISFHLESQKFSTSEIAQVQSLFLASASLGMMLMAFFFRNGWEKRFMIFCPLLSAPMLWYMGQPECSVIVFIALLVPVGVILWGTASAMVSYGQYLFPKGAGFASALTMGMAWGVGSLIQAPITSYFQDQDRVSYACTVFVIPVLLSAVFACFLPGMPGNPATESIEK</sequence>
<organism evidence="6 7">
    <name type="scientific">Polystyrenella longa</name>
    <dbReference type="NCBI Taxonomy" id="2528007"/>
    <lineage>
        <taxon>Bacteria</taxon>
        <taxon>Pseudomonadati</taxon>
        <taxon>Planctomycetota</taxon>
        <taxon>Planctomycetia</taxon>
        <taxon>Planctomycetales</taxon>
        <taxon>Planctomycetaceae</taxon>
        <taxon>Polystyrenella</taxon>
    </lineage>
</organism>
<accession>A0A518CSA5</accession>
<dbReference type="InterPro" id="IPR011701">
    <property type="entry name" value="MFS"/>
</dbReference>
<evidence type="ECO:0000256" key="2">
    <source>
        <dbReference type="ARBA" id="ARBA00022989"/>
    </source>
</evidence>
<feature type="transmembrane region" description="Helical" evidence="4">
    <location>
        <begin position="277"/>
        <end position="299"/>
    </location>
</feature>
<feature type="transmembrane region" description="Helical" evidence="4">
    <location>
        <begin position="25"/>
        <end position="47"/>
    </location>
</feature>
<dbReference type="OrthoDB" id="9770492at2"/>
<feature type="transmembrane region" description="Helical" evidence="4">
    <location>
        <begin position="234"/>
        <end position="254"/>
    </location>
</feature>
<evidence type="ECO:0000256" key="1">
    <source>
        <dbReference type="ARBA" id="ARBA00022692"/>
    </source>
</evidence>
<dbReference type="AlphaFoldDB" id="A0A518CSA5"/>
<proteinExistence type="predicted"/>
<feature type="transmembrane region" description="Helical" evidence="4">
    <location>
        <begin position="149"/>
        <end position="167"/>
    </location>
</feature>
<dbReference type="EMBL" id="CP036281">
    <property type="protein sequence ID" value="QDU82095.1"/>
    <property type="molecule type" value="Genomic_DNA"/>
</dbReference>
<dbReference type="KEGG" id="plon:Pla110_38500"/>
<evidence type="ECO:0000313" key="6">
    <source>
        <dbReference type="EMBL" id="QDU82095.1"/>
    </source>
</evidence>
<reference evidence="6 7" key="1">
    <citation type="submission" date="2019-02" db="EMBL/GenBank/DDBJ databases">
        <title>Deep-cultivation of Planctomycetes and their phenomic and genomic characterization uncovers novel biology.</title>
        <authorList>
            <person name="Wiegand S."/>
            <person name="Jogler M."/>
            <person name="Boedeker C."/>
            <person name="Pinto D."/>
            <person name="Vollmers J."/>
            <person name="Rivas-Marin E."/>
            <person name="Kohn T."/>
            <person name="Peeters S.H."/>
            <person name="Heuer A."/>
            <person name="Rast P."/>
            <person name="Oberbeckmann S."/>
            <person name="Bunk B."/>
            <person name="Jeske O."/>
            <person name="Meyerdierks A."/>
            <person name="Storesund J.E."/>
            <person name="Kallscheuer N."/>
            <person name="Luecker S."/>
            <person name="Lage O.M."/>
            <person name="Pohl T."/>
            <person name="Merkel B.J."/>
            <person name="Hornburger P."/>
            <person name="Mueller R.-W."/>
            <person name="Bruemmer F."/>
            <person name="Labrenz M."/>
            <person name="Spormann A.M."/>
            <person name="Op den Camp H."/>
            <person name="Overmann J."/>
            <person name="Amann R."/>
            <person name="Jetten M.S.M."/>
            <person name="Mascher T."/>
            <person name="Medema M.H."/>
            <person name="Devos D.P."/>
            <person name="Kaster A.-K."/>
            <person name="Ovreas L."/>
            <person name="Rohde M."/>
            <person name="Galperin M.Y."/>
            <person name="Jogler C."/>
        </authorList>
    </citation>
    <scope>NUCLEOTIDE SEQUENCE [LARGE SCALE GENOMIC DNA]</scope>
    <source>
        <strain evidence="6 7">Pla110</strain>
    </source>
</reference>
<dbReference type="Proteomes" id="UP000317178">
    <property type="component" value="Chromosome"/>
</dbReference>
<feature type="transmembrane region" description="Helical" evidence="4">
    <location>
        <begin position="363"/>
        <end position="382"/>
    </location>
</feature>
<evidence type="ECO:0000256" key="4">
    <source>
        <dbReference type="SAM" id="Phobius"/>
    </source>
</evidence>
<dbReference type="SUPFAM" id="SSF103473">
    <property type="entry name" value="MFS general substrate transporter"/>
    <property type="match status" value="1"/>
</dbReference>
<dbReference type="GO" id="GO:0005886">
    <property type="term" value="C:plasma membrane"/>
    <property type="evidence" value="ECO:0007669"/>
    <property type="project" value="TreeGrafter"/>
</dbReference>
<dbReference type="RefSeq" id="WP_144997997.1">
    <property type="nucleotide sequence ID" value="NZ_CP036281.1"/>
</dbReference>
<feature type="transmembrane region" description="Helical" evidence="4">
    <location>
        <begin position="179"/>
        <end position="197"/>
    </location>
</feature>
<evidence type="ECO:0000259" key="5">
    <source>
        <dbReference type="PROSITE" id="PS50850"/>
    </source>
</evidence>
<dbReference type="InterPro" id="IPR036259">
    <property type="entry name" value="MFS_trans_sf"/>
</dbReference>
<dbReference type="Gene3D" id="1.20.1250.20">
    <property type="entry name" value="MFS general substrate transporter like domains"/>
    <property type="match status" value="2"/>
</dbReference>
<keyword evidence="3 4" id="KW-0472">Membrane</keyword>